<dbReference type="Proteomes" id="UP000326759">
    <property type="component" value="Unassembled WGS sequence"/>
</dbReference>
<gene>
    <name evidence="8" type="primary">DTWD2_0</name>
    <name evidence="8" type="ORF">Anas_14053</name>
</gene>
<evidence type="ECO:0000256" key="3">
    <source>
        <dbReference type="ARBA" id="ARBA00022691"/>
    </source>
</evidence>
<evidence type="ECO:0000259" key="7">
    <source>
        <dbReference type="SMART" id="SM01144"/>
    </source>
</evidence>
<dbReference type="Pfam" id="PF03942">
    <property type="entry name" value="DTW"/>
    <property type="match status" value="1"/>
</dbReference>
<comment type="caution">
    <text evidence="8">The sequence shown here is derived from an EMBL/GenBank/DDBJ whole genome shotgun (WGS) entry which is preliminary data.</text>
</comment>
<keyword evidence="2" id="KW-0808">Transferase</keyword>
<evidence type="ECO:0000313" key="9">
    <source>
        <dbReference type="Proteomes" id="UP000326759"/>
    </source>
</evidence>
<dbReference type="InterPro" id="IPR005636">
    <property type="entry name" value="DTW"/>
</dbReference>
<evidence type="ECO:0000256" key="5">
    <source>
        <dbReference type="ARBA" id="ARBA00034489"/>
    </source>
</evidence>
<dbReference type="EMBL" id="SEYY01013996">
    <property type="protein sequence ID" value="KAB7500424.1"/>
    <property type="molecule type" value="Genomic_DNA"/>
</dbReference>
<name>A0A5N5T1T5_9CRUS</name>
<dbReference type="PANTHER" id="PTHR21392:SF0">
    <property type="entry name" value="TRNA-URIDINE AMINOCARBOXYPROPYLTRANSFERASE 2"/>
    <property type="match status" value="1"/>
</dbReference>
<organism evidence="8 9">
    <name type="scientific">Armadillidium nasatum</name>
    <dbReference type="NCBI Taxonomy" id="96803"/>
    <lineage>
        <taxon>Eukaryota</taxon>
        <taxon>Metazoa</taxon>
        <taxon>Ecdysozoa</taxon>
        <taxon>Arthropoda</taxon>
        <taxon>Crustacea</taxon>
        <taxon>Multicrustacea</taxon>
        <taxon>Malacostraca</taxon>
        <taxon>Eumalacostraca</taxon>
        <taxon>Peracarida</taxon>
        <taxon>Isopoda</taxon>
        <taxon>Oniscidea</taxon>
        <taxon>Crinocheta</taxon>
        <taxon>Armadillidiidae</taxon>
        <taxon>Armadillidium</taxon>
    </lineage>
</organism>
<keyword evidence="9" id="KW-1185">Reference proteome</keyword>
<sequence>MEINEENELALFADLVEIEIGRREKRPMCETCGCPELKNELSNENSILMYPGQNAVDIEDLPPGWRKLNLPYNIFILDGTWQQAKSMFFRNPYLRDLKQVRLSGRHISEYVIRRQPTDDALSTVEVVAVALSTFGTRLENIFESCGTSETYLPISGEILYCIFLILMDHGAVKHHSKEYLILTGRYKKPVGKRTYKKFKKCGVRNSDPCVWELRRNLNESEVGNREDKSNLNGDVEQLDFGALCIEDSKESPR</sequence>
<keyword evidence="4" id="KW-0819">tRNA processing</keyword>
<dbReference type="GO" id="GO:0008033">
    <property type="term" value="P:tRNA processing"/>
    <property type="evidence" value="ECO:0007669"/>
    <property type="project" value="UniProtKB-KW"/>
</dbReference>
<evidence type="ECO:0000313" key="8">
    <source>
        <dbReference type="EMBL" id="KAB7500424.1"/>
    </source>
</evidence>
<reference evidence="8 9" key="1">
    <citation type="journal article" date="2019" name="PLoS Biol.">
        <title>Sex chromosomes control vertical transmission of feminizing Wolbachia symbionts in an isopod.</title>
        <authorList>
            <person name="Becking T."/>
            <person name="Chebbi M.A."/>
            <person name="Giraud I."/>
            <person name="Moumen B."/>
            <person name="Laverre T."/>
            <person name="Caubet Y."/>
            <person name="Peccoud J."/>
            <person name="Gilbert C."/>
            <person name="Cordaux R."/>
        </authorList>
    </citation>
    <scope>NUCLEOTIDE SEQUENCE [LARGE SCALE GENOMIC DNA]</scope>
    <source>
        <strain evidence="8">ANa2</strain>
        <tissue evidence="8">Whole body excluding digestive tract and cuticle</tissue>
    </source>
</reference>
<keyword evidence="3" id="KW-0949">S-adenosyl-L-methionine</keyword>
<evidence type="ECO:0000256" key="4">
    <source>
        <dbReference type="ARBA" id="ARBA00022694"/>
    </source>
</evidence>
<comment type="similarity">
    <text evidence="5">Belongs to the TDD superfamily. DTWD2 family.</text>
</comment>
<evidence type="ECO:0000256" key="1">
    <source>
        <dbReference type="ARBA" id="ARBA00012386"/>
    </source>
</evidence>
<dbReference type="OrthoDB" id="408541at2759"/>
<dbReference type="AlphaFoldDB" id="A0A5N5T1T5"/>
<proteinExistence type="inferred from homology"/>
<dbReference type="SMART" id="SM01144">
    <property type="entry name" value="DTW"/>
    <property type="match status" value="1"/>
</dbReference>
<protein>
    <recommendedName>
        <fullName evidence="1">tRNA-uridine aminocarboxypropyltransferase</fullName>
        <ecNumber evidence="1">2.5.1.25</ecNumber>
    </recommendedName>
</protein>
<dbReference type="PANTHER" id="PTHR21392">
    <property type="entry name" value="TRNA-URIDINE AMINOCARBOXYPROPYLTRANSFERASE 2"/>
    <property type="match status" value="1"/>
</dbReference>
<feature type="domain" description="DTW" evidence="7">
    <location>
        <begin position="25"/>
        <end position="146"/>
    </location>
</feature>
<comment type="catalytic activity">
    <reaction evidence="6">
        <text>a uridine in tRNA + S-adenosyl-L-methionine = a 3-[(3S)-3-amino-3-carboxypropyl]uridine in tRNA + S-methyl-5'-thioadenosine + H(+)</text>
        <dbReference type="Rhea" id="RHEA:62432"/>
        <dbReference type="Rhea" id="RHEA-COMP:13339"/>
        <dbReference type="Rhea" id="RHEA-COMP:16092"/>
        <dbReference type="ChEBI" id="CHEBI:15378"/>
        <dbReference type="ChEBI" id="CHEBI:17509"/>
        <dbReference type="ChEBI" id="CHEBI:59789"/>
        <dbReference type="ChEBI" id="CHEBI:65315"/>
        <dbReference type="ChEBI" id="CHEBI:82930"/>
        <dbReference type="EC" id="2.5.1.25"/>
    </reaction>
</comment>
<accession>A0A5N5T1T5</accession>
<evidence type="ECO:0000256" key="6">
    <source>
        <dbReference type="ARBA" id="ARBA00048718"/>
    </source>
</evidence>
<evidence type="ECO:0000256" key="2">
    <source>
        <dbReference type="ARBA" id="ARBA00022679"/>
    </source>
</evidence>
<dbReference type="GO" id="GO:0016432">
    <property type="term" value="F:tRNA-uridine aminocarboxypropyltransferase activity"/>
    <property type="evidence" value="ECO:0007669"/>
    <property type="project" value="UniProtKB-EC"/>
</dbReference>
<dbReference type="InterPro" id="IPR039262">
    <property type="entry name" value="DTWD2/TAPT"/>
</dbReference>
<dbReference type="EC" id="2.5.1.25" evidence="1"/>